<keyword evidence="1" id="KW-0472">Membrane</keyword>
<evidence type="ECO:0008006" key="4">
    <source>
        <dbReference type="Google" id="ProtNLM"/>
    </source>
</evidence>
<name>A0ABP4RLV8_9ACTN</name>
<feature type="transmembrane region" description="Helical" evidence="1">
    <location>
        <begin position="51"/>
        <end position="70"/>
    </location>
</feature>
<keyword evidence="3" id="KW-1185">Reference proteome</keyword>
<keyword evidence="1" id="KW-1133">Transmembrane helix</keyword>
<feature type="transmembrane region" description="Helical" evidence="1">
    <location>
        <begin position="12"/>
        <end position="30"/>
    </location>
</feature>
<dbReference type="Proteomes" id="UP001500064">
    <property type="component" value="Unassembled WGS sequence"/>
</dbReference>
<keyword evidence="1" id="KW-0812">Transmembrane</keyword>
<reference evidence="3" key="1">
    <citation type="journal article" date="2019" name="Int. J. Syst. Evol. Microbiol.">
        <title>The Global Catalogue of Microorganisms (GCM) 10K type strain sequencing project: providing services to taxonomists for standard genome sequencing and annotation.</title>
        <authorList>
            <consortium name="The Broad Institute Genomics Platform"/>
            <consortium name="The Broad Institute Genome Sequencing Center for Infectious Disease"/>
            <person name="Wu L."/>
            <person name="Ma J."/>
        </authorList>
    </citation>
    <scope>NUCLEOTIDE SEQUENCE [LARGE SCALE GENOMIC DNA]</scope>
    <source>
        <strain evidence="3">JCM 13929</strain>
    </source>
</reference>
<gene>
    <name evidence="2" type="ORF">GCM10009733_059120</name>
</gene>
<evidence type="ECO:0000313" key="3">
    <source>
        <dbReference type="Proteomes" id="UP001500064"/>
    </source>
</evidence>
<dbReference type="EMBL" id="BAAAMU010000049">
    <property type="protein sequence ID" value="GAA1653938.1"/>
    <property type="molecule type" value="Genomic_DNA"/>
</dbReference>
<evidence type="ECO:0000256" key="1">
    <source>
        <dbReference type="SAM" id="Phobius"/>
    </source>
</evidence>
<accession>A0ABP4RLV8</accession>
<comment type="caution">
    <text evidence="2">The sequence shown here is derived from an EMBL/GenBank/DDBJ whole genome shotgun (WGS) entry which is preliminary data.</text>
</comment>
<proteinExistence type="predicted"/>
<protein>
    <recommendedName>
        <fullName evidence="4">DUF4190 domain-containing protein</fullName>
    </recommendedName>
</protein>
<sequence length="250" mass="26581">MAAIALLLGLETMSWVAAGIAVILGIVPLLRTLPPMARVGGGNAVRRTPNWAQLATLAAAVVIIGAAVGIKGVIGQNSAEGAACARPRDPITEAKVTSAGSNAFPDLRMKSMAYSLSYNGTEFMYLEVTGQIVGEVPDDQLLYPFGTADPKSRDMYNNPGSGRFFWGKDELIVPDRNGCWSKPQREFGGYAGARGLTFYYHLGLVPRGQLSCLQALVSTKAGREHGQNTAELARCGVTLLGYAHIPTDRP</sequence>
<organism evidence="2 3">
    <name type="scientific">Nonomuraea maheshkhaliensis</name>
    <dbReference type="NCBI Taxonomy" id="419590"/>
    <lineage>
        <taxon>Bacteria</taxon>
        <taxon>Bacillati</taxon>
        <taxon>Actinomycetota</taxon>
        <taxon>Actinomycetes</taxon>
        <taxon>Streptosporangiales</taxon>
        <taxon>Streptosporangiaceae</taxon>
        <taxon>Nonomuraea</taxon>
    </lineage>
</organism>
<evidence type="ECO:0000313" key="2">
    <source>
        <dbReference type="EMBL" id="GAA1653938.1"/>
    </source>
</evidence>